<evidence type="ECO:0000256" key="8">
    <source>
        <dbReference type="SAM" id="Phobius"/>
    </source>
</evidence>
<dbReference type="Gene3D" id="1.20.1250.20">
    <property type="entry name" value="MFS general substrate transporter like domains"/>
    <property type="match status" value="1"/>
</dbReference>
<dbReference type="NCBIfam" id="TIGR00879">
    <property type="entry name" value="SP"/>
    <property type="match status" value="1"/>
</dbReference>
<evidence type="ECO:0000256" key="6">
    <source>
        <dbReference type="ARBA" id="ARBA00023136"/>
    </source>
</evidence>
<comment type="similarity">
    <text evidence="2 7">Belongs to the major facilitator superfamily. Sugar transporter (TC 2.A.1.1) family.</text>
</comment>
<dbReference type="InterPro" id="IPR003663">
    <property type="entry name" value="Sugar/inositol_transpt"/>
</dbReference>
<feature type="transmembrane region" description="Helical" evidence="8">
    <location>
        <begin position="125"/>
        <end position="149"/>
    </location>
</feature>
<dbReference type="Pfam" id="PF00083">
    <property type="entry name" value="Sugar_tr"/>
    <property type="match status" value="1"/>
</dbReference>
<comment type="caution">
    <text evidence="10">The sequence shown here is derived from an EMBL/GenBank/DDBJ whole genome shotgun (WGS) entry which is preliminary data.</text>
</comment>
<feature type="transmembrane region" description="Helical" evidence="8">
    <location>
        <begin position="375"/>
        <end position="395"/>
    </location>
</feature>
<gene>
    <name evidence="10" type="ORF">LTR25_010834</name>
</gene>
<dbReference type="EMBL" id="JAXLQG010000031">
    <property type="protein sequence ID" value="KAK5527903.1"/>
    <property type="molecule type" value="Genomic_DNA"/>
</dbReference>
<feature type="transmembrane region" description="Helical" evidence="8">
    <location>
        <begin position="155"/>
        <end position="177"/>
    </location>
</feature>
<dbReference type="PROSITE" id="PS50850">
    <property type="entry name" value="MFS"/>
    <property type="match status" value="1"/>
</dbReference>
<comment type="subcellular location">
    <subcellularLocation>
        <location evidence="1">Membrane</location>
        <topology evidence="1">Multi-pass membrane protein</topology>
    </subcellularLocation>
</comment>
<feature type="transmembrane region" description="Helical" evidence="8">
    <location>
        <begin position="471"/>
        <end position="492"/>
    </location>
</feature>
<feature type="transmembrane region" description="Helical" evidence="8">
    <location>
        <begin position="49"/>
        <end position="67"/>
    </location>
</feature>
<evidence type="ECO:0000313" key="10">
    <source>
        <dbReference type="EMBL" id="KAK5527903.1"/>
    </source>
</evidence>
<accession>A0AAV9PQY8</accession>
<evidence type="ECO:0000256" key="4">
    <source>
        <dbReference type="ARBA" id="ARBA00022692"/>
    </source>
</evidence>
<dbReference type="PANTHER" id="PTHR48022:SF70">
    <property type="entry name" value="MONOSACCHARIDE TRANSPORTER, PUTATIVE (AFU_ORTHOLOGUE AFUA_5G14540)-RELATED"/>
    <property type="match status" value="1"/>
</dbReference>
<proteinExistence type="inferred from homology"/>
<name>A0AAV9PQY8_9PEZI</name>
<feature type="domain" description="Major facilitator superfamily (MFS) profile" evidence="9">
    <location>
        <begin position="54"/>
        <end position="498"/>
    </location>
</feature>
<dbReference type="InterPro" id="IPR036259">
    <property type="entry name" value="MFS_trans_sf"/>
</dbReference>
<dbReference type="Proteomes" id="UP001345827">
    <property type="component" value="Unassembled WGS sequence"/>
</dbReference>
<evidence type="ECO:0000259" key="9">
    <source>
        <dbReference type="PROSITE" id="PS50850"/>
    </source>
</evidence>
<feature type="transmembrane region" description="Helical" evidence="8">
    <location>
        <begin position="445"/>
        <end position="465"/>
    </location>
</feature>
<organism evidence="10 11">
    <name type="scientific">Vermiconidia calcicola</name>
    <dbReference type="NCBI Taxonomy" id="1690605"/>
    <lineage>
        <taxon>Eukaryota</taxon>
        <taxon>Fungi</taxon>
        <taxon>Dikarya</taxon>
        <taxon>Ascomycota</taxon>
        <taxon>Pezizomycotina</taxon>
        <taxon>Dothideomycetes</taxon>
        <taxon>Dothideomycetidae</taxon>
        <taxon>Mycosphaerellales</taxon>
        <taxon>Extremaceae</taxon>
        <taxon>Vermiconidia</taxon>
    </lineage>
</organism>
<dbReference type="PANTHER" id="PTHR48022">
    <property type="entry name" value="PLASTIDIC GLUCOSE TRANSPORTER 4"/>
    <property type="match status" value="1"/>
</dbReference>
<evidence type="ECO:0000256" key="3">
    <source>
        <dbReference type="ARBA" id="ARBA00022448"/>
    </source>
</evidence>
<evidence type="ECO:0000256" key="7">
    <source>
        <dbReference type="RuleBase" id="RU003346"/>
    </source>
</evidence>
<feature type="transmembrane region" description="Helical" evidence="8">
    <location>
        <begin position="93"/>
        <end position="113"/>
    </location>
</feature>
<reference evidence="10 11" key="1">
    <citation type="submission" date="2023-06" db="EMBL/GenBank/DDBJ databases">
        <title>Black Yeasts Isolated from many extreme environments.</title>
        <authorList>
            <person name="Coleine C."/>
            <person name="Stajich J.E."/>
            <person name="Selbmann L."/>
        </authorList>
    </citation>
    <scope>NUCLEOTIDE SEQUENCE [LARGE SCALE GENOMIC DNA]</scope>
    <source>
        <strain evidence="10 11">CCFEE 5887</strain>
    </source>
</reference>
<feature type="transmembrane region" description="Helical" evidence="8">
    <location>
        <begin position="407"/>
        <end position="424"/>
    </location>
</feature>
<feature type="transmembrane region" description="Helical" evidence="8">
    <location>
        <begin position="189"/>
        <end position="208"/>
    </location>
</feature>
<keyword evidence="4 8" id="KW-0812">Transmembrane</keyword>
<feature type="transmembrane region" description="Helical" evidence="8">
    <location>
        <begin position="308"/>
        <end position="329"/>
    </location>
</feature>
<keyword evidence="5 8" id="KW-1133">Transmembrane helix</keyword>
<evidence type="ECO:0000256" key="1">
    <source>
        <dbReference type="ARBA" id="ARBA00004141"/>
    </source>
</evidence>
<evidence type="ECO:0000313" key="11">
    <source>
        <dbReference type="Proteomes" id="UP001345827"/>
    </source>
</evidence>
<keyword evidence="6 8" id="KW-0472">Membrane</keyword>
<dbReference type="InterPro" id="IPR005828">
    <property type="entry name" value="MFS_sugar_transport-like"/>
</dbReference>
<evidence type="ECO:0000256" key="2">
    <source>
        <dbReference type="ARBA" id="ARBA00010992"/>
    </source>
</evidence>
<dbReference type="FunFam" id="1.20.1250.20:FF:000134">
    <property type="entry name" value="MFS sugar transporter protein"/>
    <property type="match status" value="1"/>
</dbReference>
<keyword evidence="11" id="KW-1185">Reference proteome</keyword>
<dbReference type="GO" id="GO:0016020">
    <property type="term" value="C:membrane"/>
    <property type="evidence" value="ECO:0007669"/>
    <property type="project" value="UniProtKB-SubCell"/>
</dbReference>
<protein>
    <recommendedName>
        <fullName evidence="9">Major facilitator superfamily (MFS) profile domain-containing protein</fullName>
    </recommendedName>
</protein>
<keyword evidence="3 7" id="KW-0813">Transport</keyword>
<dbReference type="AlphaFoldDB" id="A0AAV9PQY8"/>
<sequence>MAEINDKRGAHEIENTPTVVQEKEINVVNADFAAALADNPPSPWGKGHLALYGCCIVVYLCSTMNGYDGSLMGSINSIPNYLNYYNVSENEQAGTGIVFAIFQVGQMTGAFFVWMADWKGRKVPIFLGCFGVIIGTVVTATAKTMAVFIGGRFLLSFFCTWAATAAPMYCVEVAPPLYRGTVSGLYNTLWYMGSIIATFAVYGTHIHFDDNLSWRLPLWLQMLCPGIVCATVWLLPESPRFLVANDRLDEARNFIIKYHANGDASHPIVNLELNEIQQNLRDVPLTSWSNFFDITILFKSRSRRYRSMLNFAWSWFGQFSGNNVISYYLPLLLTNVGVTDTNTVLLLNAIYALTGWIAAAAGARFHDIIGRRKMMLGSTLGMIICLTLTAGTAAGYVNTGSTSSSKASIAFIYIFGVTFAFAYTSMQPIYPAEVMSNEMRAKGMFLFQITAGLASFVNTFAAPVALKNIGYWFYVFFVFWDCFEFVFIYFFFVETKGRTLEELDEVFEAKNPRKASTMKVLVRKQETVDQHGVHNVSITESNIQPTGRPGV</sequence>
<feature type="transmembrane region" description="Helical" evidence="8">
    <location>
        <begin position="214"/>
        <end position="235"/>
    </location>
</feature>
<feature type="transmembrane region" description="Helical" evidence="8">
    <location>
        <begin position="344"/>
        <end position="363"/>
    </location>
</feature>
<dbReference type="GO" id="GO:0005351">
    <property type="term" value="F:carbohydrate:proton symporter activity"/>
    <property type="evidence" value="ECO:0007669"/>
    <property type="project" value="TreeGrafter"/>
</dbReference>
<evidence type="ECO:0000256" key="5">
    <source>
        <dbReference type="ARBA" id="ARBA00022989"/>
    </source>
</evidence>
<dbReference type="SUPFAM" id="SSF103473">
    <property type="entry name" value="MFS general substrate transporter"/>
    <property type="match status" value="1"/>
</dbReference>
<dbReference type="InterPro" id="IPR020846">
    <property type="entry name" value="MFS_dom"/>
</dbReference>
<dbReference type="InterPro" id="IPR050360">
    <property type="entry name" value="MFS_Sugar_Transporters"/>
</dbReference>